<dbReference type="Proteomes" id="UP000762676">
    <property type="component" value="Unassembled WGS sequence"/>
</dbReference>
<organism evidence="1 2">
    <name type="scientific">Elysia marginata</name>
    <dbReference type="NCBI Taxonomy" id="1093978"/>
    <lineage>
        <taxon>Eukaryota</taxon>
        <taxon>Metazoa</taxon>
        <taxon>Spiralia</taxon>
        <taxon>Lophotrochozoa</taxon>
        <taxon>Mollusca</taxon>
        <taxon>Gastropoda</taxon>
        <taxon>Heterobranchia</taxon>
        <taxon>Euthyneura</taxon>
        <taxon>Panpulmonata</taxon>
        <taxon>Sacoglossa</taxon>
        <taxon>Placobranchoidea</taxon>
        <taxon>Plakobranchidae</taxon>
        <taxon>Elysia</taxon>
    </lineage>
</organism>
<dbReference type="AlphaFoldDB" id="A0AAV4FGI1"/>
<protein>
    <recommendedName>
        <fullName evidence="3">MAM domain-containing protein</fullName>
    </recommendedName>
</protein>
<evidence type="ECO:0000313" key="2">
    <source>
        <dbReference type="Proteomes" id="UP000762676"/>
    </source>
</evidence>
<reference evidence="1 2" key="1">
    <citation type="journal article" date="2021" name="Elife">
        <title>Chloroplast acquisition without the gene transfer in kleptoplastic sea slugs, Plakobranchus ocellatus.</title>
        <authorList>
            <person name="Maeda T."/>
            <person name="Takahashi S."/>
            <person name="Yoshida T."/>
            <person name="Shimamura S."/>
            <person name="Takaki Y."/>
            <person name="Nagai Y."/>
            <person name="Toyoda A."/>
            <person name="Suzuki Y."/>
            <person name="Arimoto A."/>
            <person name="Ishii H."/>
            <person name="Satoh N."/>
            <person name="Nishiyama T."/>
            <person name="Hasebe M."/>
            <person name="Maruyama T."/>
            <person name="Minagawa J."/>
            <person name="Obokata J."/>
            <person name="Shigenobu S."/>
        </authorList>
    </citation>
    <scope>NUCLEOTIDE SEQUENCE [LARGE SCALE GENOMIC DNA]</scope>
</reference>
<accession>A0AAV4FGI1</accession>
<name>A0AAV4FGI1_9GAST</name>
<sequence>MNHNRNATLNIYHDEVSNAAGQICGTSTQVSFRHTANKGDGDLYFFCYITGEESSCSLTGNNKKCAVRGPFNIIDPPDKPVIRFTPNKQPNILFIGKMLMAECQATLEIRAKITWAIVVDKVLTVLSSRHPGVREEILHQRDGLWLSQLFLETKGKPWARKDIQLLCFTWNSNATSCEKDNYWCQNTTIKIREGVRTPYLRISYHREPNIAYHYETLEARCTTDRNVHVIWLRMQQTYGGWDITVIQDNFNTLTQHDDLTFEITHDKYGNQGAYELSVLKIHDITREFDKNKIGCFTPRRPRGTPRVCSNDDVCASSPPIRVVGERFVDSSPPNSSR</sequence>
<dbReference type="EMBL" id="BMAT01000703">
    <property type="protein sequence ID" value="GFR71511.1"/>
    <property type="molecule type" value="Genomic_DNA"/>
</dbReference>
<comment type="caution">
    <text evidence="1">The sequence shown here is derived from an EMBL/GenBank/DDBJ whole genome shotgun (WGS) entry which is preliminary data.</text>
</comment>
<gene>
    <name evidence="1" type="ORF">ElyMa_000354800</name>
</gene>
<keyword evidence="2" id="KW-1185">Reference proteome</keyword>
<proteinExistence type="predicted"/>
<evidence type="ECO:0008006" key="3">
    <source>
        <dbReference type="Google" id="ProtNLM"/>
    </source>
</evidence>
<evidence type="ECO:0000313" key="1">
    <source>
        <dbReference type="EMBL" id="GFR71511.1"/>
    </source>
</evidence>